<evidence type="ECO:0000259" key="1">
    <source>
        <dbReference type="Pfam" id="PF13098"/>
    </source>
</evidence>
<gene>
    <name evidence="2" type="ORF">FPD38_08025</name>
</gene>
<dbReference type="InterPro" id="IPR041737">
    <property type="entry name" value="SoxW"/>
</dbReference>
<dbReference type="Gene3D" id="3.40.30.10">
    <property type="entry name" value="Glutaredoxin"/>
    <property type="match status" value="1"/>
</dbReference>
<accession>A0A5C7DNS7</accession>
<protein>
    <submittedName>
        <fullName evidence="2">Thioredoxin</fullName>
    </submittedName>
</protein>
<dbReference type="InterPro" id="IPR012336">
    <property type="entry name" value="Thioredoxin-like_fold"/>
</dbReference>
<dbReference type="Proteomes" id="UP000321629">
    <property type="component" value="Unassembled WGS sequence"/>
</dbReference>
<dbReference type="Pfam" id="PF13098">
    <property type="entry name" value="Thioredoxin_2"/>
    <property type="match status" value="1"/>
</dbReference>
<organism evidence="2 3">
    <name type="scientific">Campylobacter volucris</name>
    <dbReference type="NCBI Taxonomy" id="1031542"/>
    <lineage>
        <taxon>Bacteria</taxon>
        <taxon>Pseudomonadati</taxon>
        <taxon>Campylobacterota</taxon>
        <taxon>Epsilonproteobacteria</taxon>
        <taxon>Campylobacterales</taxon>
        <taxon>Campylobacteraceae</taxon>
        <taxon>Campylobacter</taxon>
    </lineage>
</organism>
<dbReference type="PROSITE" id="PS51257">
    <property type="entry name" value="PROKAR_LIPOPROTEIN"/>
    <property type="match status" value="1"/>
</dbReference>
<proteinExistence type="predicted"/>
<feature type="domain" description="Thioredoxin-like fold" evidence="1">
    <location>
        <begin position="72"/>
        <end position="173"/>
    </location>
</feature>
<evidence type="ECO:0000313" key="2">
    <source>
        <dbReference type="EMBL" id="TXE85453.1"/>
    </source>
</evidence>
<dbReference type="InterPro" id="IPR036249">
    <property type="entry name" value="Thioredoxin-like_sf"/>
</dbReference>
<evidence type="ECO:0000313" key="3">
    <source>
        <dbReference type="Proteomes" id="UP000321629"/>
    </source>
</evidence>
<name>A0A5C7DNS7_9BACT</name>
<dbReference type="CDD" id="cd02951">
    <property type="entry name" value="SoxW"/>
    <property type="match status" value="1"/>
</dbReference>
<dbReference type="EMBL" id="VOWJ01000036">
    <property type="protein sequence ID" value="TXE85453.1"/>
    <property type="molecule type" value="Genomic_DNA"/>
</dbReference>
<dbReference type="AlphaFoldDB" id="A0A5C7DNS7"/>
<reference evidence="2 3" key="1">
    <citation type="submission" date="2019-07" db="EMBL/GenBank/DDBJ databases">
        <title>Rapid identification of Enteric Bacteria from Whole Genome Sequences (WGS) using Average Nucleotide Identity (ANI).</title>
        <authorList>
            <person name="Lane C."/>
        </authorList>
    </citation>
    <scope>NUCLEOTIDE SEQUENCE [LARGE SCALE GENOMIC DNA]</scope>
    <source>
        <strain evidence="2 3">2016D-0084</strain>
    </source>
</reference>
<sequence length="207" mass="24047">MINNIKGFKMFKKILKLSIISVFFMACSNDKIDFNLFSNNTNYSQDNAKKTNLDEKSYKEIAHLFKDNTNIKSDKKNILLIFSANNCIYCDRLKEEILKDTTLQKQIKDDYSSYYINIDYDKIHTFTKNHTSDLSTSELASLYNINATPTIVILNSKSKTLLNYAGFISAKKLGITMDFLNKPQYQNLNEAQLAKELLQFYKDNKIY</sequence>
<dbReference type="SUPFAM" id="SSF52833">
    <property type="entry name" value="Thioredoxin-like"/>
    <property type="match status" value="1"/>
</dbReference>
<comment type="caution">
    <text evidence="2">The sequence shown here is derived from an EMBL/GenBank/DDBJ whole genome shotgun (WGS) entry which is preliminary data.</text>
</comment>